<reference evidence="1 2" key="1">
    <citation type="journal article" date="2011" name="PLoS Pathog.">
        <title>Salmonella bongori provides insights into the evolution of the Salmonellae.</title>
        <authorList>
            <person name="Fookes M."/>
            <person name="Schroeder G.N."/>
            <person name="Langridge G.C."/>
            <person name="Blondel C.J."/>
            <person name="Mammina C."/>
            <person name="Connor T.R."/>
            <person name="Seth-Smith H."/>
            <person name="Vernikos G.S."/>
            <person name="Robinson K.S."/>
            <person name="Sanders M."/>
            <person name="Petty N.K."/>
            <person name="Kingsley R.A."/>
            <person name="Baumler A.J."/>
            <person name="Nuccio S.P."/>
            <person name="Contreras I."/>
            <person name="Santiviago C.A."/>
            <person name="Maskell D."/>
            <person name="Barrow P."/>
            <person name="Humphrey T."/>
            <person name="Nastasi A."/>
            <person name="Roberts M."/>
            <person name="Frankel G."/>
            <person name="Parkhill J."/>
            <person name="Dougan G."/>
            <person name="Thomson N.R."/>
        </authorList>
    </citation>
    <scope>NUCLEOTIDE SEQUENCE [LARGE SCALE GENOMIC DNA]</scope>
    <source>
        <strain evidence="2">ATCC 43975 / DSM 13772 / NCTC 12419</strain>
    </source>
</reference>
<accession>A0A0K0HC31</accession>
<evidence type="ECO:0000313" key="1">
    <source>
        <dbReference type="EMBL" id="CCC30923.1"/>
    </source>
</evidence>
<dbReference type="Proteomes" id="UP000000289">
    <property type="component" value="Chromosome"/>
</dbReference>
<dbReference type="KEGG" id="sbg:SBG_1857"/>
<name>A0A0K0HC31_SALBC</name>
<dbReference type="EMBL" id="FR877557">
    <property type="protein sequence ID" value="CCC30923.1"/>
    <property type="molecule type" value="Genomic_DNA"/>
</dbReference>
<gene>
    <name evidence="1" type="ordered locus">SBG_1857</name>
</gene>
<dbReference type="AlphaFoldDB" id="A0A0K0HC31"/>
<protein>
    <submittedName>
        <fullName evidence="1">Putative membrane protein</fullName>
    </submittedName>
</protein>
<evidence type="ECO:0000313" key="2">
    <source>
        <dbReference type="Proteomes" id="UP000000289"/>
    </source>
</evidence>
<proteinExistence type="predicted"/>
<organism evidence="1 2">
    <name type="scientific">Salmonella bongori (strain ATCC 43975 / DSM 13772 / NCTC 12419)</name>
    <dbReference type="NCBI Taxonomy" id="218493"/>
    <lineage>
        <taxon>Bacteria</taxon>
        <taxon>Pseudomonadati</taxon>
        <taxon>Pseudomonadota</taxon>
        <taxon>Gammaproteobacteria</taxon>
        <taxon>Enterobacterales</taxon>
        <taxon>Enterobacteriaceae</taxon>
        <taxon>Salmonella</taxon>
    </lineage>
</organism>
<sequence>MRFVYLNIQTENAPPVRGQFQTYCFKLVLEMKALLITTLVMGFISVNTVSAAQQINHADGEE</sequence>